<dbReference type="GO" id="GO:0003676">
    <property type="term" value="F:nucleic acid binding"/>
    <property type="evidence" value="ECO:0007669"/>
    <property type="project" value="InterPro"/>
</dbReference>
<evidence type="ECO:0000256" key="1">
    <source>
        <dbReference type="ARBA" id="ARBA00022490"/>
    </source>
</evidence>
<dbReference type="GO" id="GO:0008855">
    <property type="term" value="F:exodeoxyribonuclease VII activity"/>
    <property type="evidence" value="ECO:0007669"/>
    <property type="project" value="UniProtKB-UniRule"/>
</dbReference>
<protein>
    <recommendedName>
        <fullName evidence="5">Exodeoxyribonuclease 7 large subunit</fullName>
        <ecNumber evidence="5">3.1.11.6</ecNumber>
    </recommendedName>
</protein>
<dbReference type="EC" id="3.1.11.6" evidence="5"/>
<dbReference type="RefSeq" id="WP_184492912.1">
    <property type="nucleotide sequence ID" value="NZ_JACIJO010000001.1"/>
</dbReference>
<proteinExistence type="inferred from homology"/>
<dbReference type="NCBIfam" id="TIGR00237">
    <property type="entry name" value="xseA"/>
    <property type="match status" value="1"/>
</dbReference>
<dbReference type="Proteomes" id="UP000588604">
    <property type="component" value="Unassembled WGS sequence"/>
</dbReference>
<keyword evidence="4 5" id="KW-0269">Exonuclease</keyword>
<gene>
    <name evidence="8" type="ORF">FHS59_000584</name>
</gene>
<evidence type="ECO:0000256" key="2">
    <source>
        <dbReference type="ARBA" id="ARBA00022722"/>
    </source>
</evidence>
<dbReference type="PANTHER" id="PTHR30008">
    <property type="entry name" value="EXODEOXYRIBONUCLEASE 7 LARGE SUBUNIT"/>
    <property type="match status" value="1"/>
</dbReference>
<evidence type="ECO:0000259" key="7">
    <source>
        <dbReference type="Pfam" id="PF13742"/>
    </source>
</evidence>
<evidence type="ECO:0000256" key="3">
    <source>
        <dbReference type="ARBA" id="ARBA00022801"/>
    </source>
</evidence>
<sequence>MHNARSISELNQLIQQVIDREMDPVYWVIGEISDFRLSPQGHAYFEIVEKVGNKIEAKLRANLWQFSYRAIASKFESATGTGLKNGMKILAQVAINFHPLYGLSINVKDIDPSFSLGERARIKQETIDRLTREGMIGLNQRHVLPPVVQKIGIISSATAAGYGDFINQLDSNPGGYKIYHQLFPSLMQGNEAAANIIRSIEMAENSKDNLGLEALVIIRGGGAQIDLDCFDEYALALKIATCSLPVFTGIGHERDETIADLVSHSKLKTPTAVAEFILASFREFDETLGLSLRRLDRATRIQLQEQQATLQNFSLMIQSQSSHAIAREKERLTGNSNRVRTAVRNQLQLESLSLLNLEKSLKNLVQHRLIKESDHLESLSKNLVQLDPKAILARGYTKTEINSTPIHLAKAKIGDEMVTHTSEKKISSTITKIEEEWKK</sequence>
<dbReference type="InterPro" id="IPR025824">
    <property type="entry name" value="OB-fold_nuc-bd_dom"/>
</dbReference>
<reference evidence="8 9" key="1">
    <citation type="submission" date="2020-08" db="EMBL/GenBank/DDBJ databases">
        <title>Genomic Encyclopedia of Type Strains, Phase IV (KMG-IV): sequencing the most valuable type-strain genomes for metagenomic binning, comparative biology and taxonomic classification.</title>
        <authorList>
            <person name="Goeker M."/>
        </authorList>
    </citation>
    <scope>NUCLEOTIDE SEQUENCE [LARGE SCALE GENOMIC DNA]</scope>
    <source>
        <strain evidence="8 9">DSM 102044</strain>
    </source>
</reference>
<comment type="catalytic activity">
    <reaction evidence="5">
        <text>Exonucleolytic cleavage in either 5'- to 3'- or 3'- to 5'-direction to yield nucleoside 5'-phosphates.</text>
        <dbReference type="EC" id="3.1.11.6"/>
    </reaction>
</comment>
<comment type="caution">
    <text evidence="8">The sequence shown here is derived from an EMBL/GenBank/DDBJ whole genome shotgun (WGS) entry which is preliminary data.</text>
</comment>
<evidence type="ECO:0000259" key="6">
    <source>
        <dbReference type="Pfam" id="PF02601"/>
    </source>
</evidence>
<evidence type="ECO:0000313" key="9">
    <source>
        <dbReference type="Proteomes" id="UP000588604"/>
    </source>
</evidence>
<evidence type="ECO:0000256" key="4">
    <source>
        <dbReference type="ARBA" id="ARBA00022839"/>
    </source>
</evidence>
<evidence type="ECO:0000256" key="5">
    <source>
        <dbReference type="RuleBase" id="RU004355"/>
    </source>
</evidence>
<dbReference type="CDD" id="cd04489">
    <property type="entry name" value="ExoVII_LU_OBF"/>
    <property type="match status" value="1"/>
</dbReference>
<dbReference type="PANTHER" id="PTHR30008:SF0">
    <property type="entry name" value="EXODEOXYRIBONUCLEASE 7 LARGE SUBUNIT"/>
    <property type="match status" value="1"/>
</dbReference>
<dbReference type="EMBL" id="JACIJO010000001">
    <property type="protein sequence ID" value="MBB6324969.1"/>
    <property type="molecule type" value="Genomic_DNA"/>
</dbReference>
<keyword evidence="1" id="KW-0963">Cytoplasm</keyword>
<name>A0A841MI21_9BACT</name>
<feature type="domain" description="OB-fold nucleic acid binding" evidence="7">
    <location>
        <begin position="6"/>
        <end position="111"/>
    </location>
</feature>
<organism evidence="8 9">
    <name type="scientific">Algoriphagus iocasae</name>
    <dbReference type="NCBI Taxonomy" id="1836499"/>
    <lineage>
        <taxon>Bacteria</taxon>
        <taxon>Pseudomonadati</taxon>
        <taxon>Bacteroidota</taxon>
        <taxon>Cytophagia</taxon>
        <taxon>Cytophagales</taxon>
        <taxon>Cyclobacteriaceae</taxon>
        <taxon>Algoriphagus</taxon>
    </lineage>
</organism>
<dbReference type="InterPro" id="IPR020579">
    <property type="entry name" value="Exonuc_VII_lsu_C"/>
</dbReference>
<dbReference type="Pfam" id="PF02601">
    <property type="entry name" value="Exonuc_VII_L"/>
    <property type="match status" value="1"/>
</dbReference>
<comment type="similarity">
    <text evidence="5">Belongs to the XseA family.</text>
</comment>
<dbReference type="InterPro" id="IPR003753">
    <property type="entry name" value="Exonuc_VII_L"/>
</dbReference>
<dbReference type="GO" id="GO:0006308">
    <property type="term" value="P:DNA catabolic process"/>
    <property type="evidence" value="ECO:0007669"/>
    <property type="project" value="UniProtKB-UniRule"/>
</dbReference>
<keyword evidence="2 5" id="KW-0540">Nuclease</keyword>
<feature type="domain" description="Exonuclease VII large subunit C-terminal" evidence="6">
    <location>
        <begin position="139"/>
        <end position="428"/>
    </location>
</feature>
<dbReference type="AlphaFoldDB" id="A0A841MI21"/>
<dbReference type="GO" id="GO:0005737">
    <property type="term" value="C:cytoplasm"/>
    <property type="evidence" value="ECO:0007669"/>
    <property type="project" value="UniProtKB-SubCell"/>
</dbReference>
<keyword evidence="3 5" id="KW-0378">Hydrolase</keyword>
<evidence type="ECO:0000313" key="8">
    <source>
        <dbReference type="EMBL" id="MBB6324969.1"/>
    </source>
</evidence>
<keyword evidence="9" id="KW-1185">Reference proteome</keyword>
<comment type="subcellular location">
    <subcellularLocation>
        <location evidence="5">Cytoplasm</location>
    </subcellularLocation>
</comment>
<dbReference type="GO" id="GO:0009318">
    <property type="term" value="C:exodeoxyribonuclease VII complex"/>
    <property type="evidence" value="ECO:0007669"/>
    <property type="project" value="UniProtKB-UniRule"/>
</dbReference>
<accession>A0A841MI21</accession>
<dbReference type="Pfam" id="PF13742">
    <property type="entry name" value="tRNA_anti_2"/>
    <property type="match status" value="1"/>
</dbReference>